<protein>
    <recommendedName>
        <fullName evidence="4">U1-type domain-containing protein</fullName>
    </recommendedName>
</protein>
<dbReference type="InterPro" id="IPR058719">
    <property type="entry name" value="WHD_LYAR"/>
</dbReference>
<keyword evidence="2" id="KW-0539">Nucleus</keyword>
<dbReference type="InterPro" id="IPR013087">
    <property type="entry name" value="Znf_C2H2_type"/>
</dbReference>
<feature type="region of interest" description="Disordered" evidence="3">
    <location>
        <begin position="39"/>
        <end position="61"/>
    </location>
</feature>
<dbReference type="InterPro" id="IPR039999">
    <property type="entry name" value="LYAR"/>
</dbReference>
<dbReference type="SMART" id="SM00451">
    <property type="entry name" value="ZnF_U1"/>
    <property type="match status" value="1"/>
</dbReference>
<dbReference type="PANTHER" id="PTHR13100">
    <property type="entry name" value="CELL GROWTH-REGULATING NUCLEOLAR PROTEIN LYAR"/>
    <property type="match status" value="1"/>
</dbReference>
<sequence length="197" mass="21966">MNVGLSSLSPWHCSLCDVTCKSKKSLLAHADERRHRLKARAFHASNQQPKELNELTSHTMEPASDLRKGDLVLIDADEESKELLKSTTSNPRADNGTKPSEKKIRLVEDIIHGDETGDTEGVKTNTIHCKKLIKSILKANDGVMKMKKLQKLAVKSLQEAGRMEDVNVLREAVKAKVTSSSKFVRDKKLVRLVNKSD</sequence>
<dbReference type="AlphaFoldDB" id="A0A2G5FC53"/>
<dbReference type="InterPro" id="IPR036236">
    <property type="entry name" value="Znf_C2H2_sf"/>
</dbReference>
<dbReference type="Proteomes" id="UP000230069">
    <property type="component" value="Unassembled WGS sequence"/>
</dbReference>
<comment type="subcellular location">
    <subcellularLocation>
        <location evidence="1">Nucleus</location>
    </subcellularLocation>
</comment>
<evidence type="ECO:0000256" key="3">
    <source>
        <dbReference type="SAM" id="MobiDB-lite"/>
    </source>
</evidence>
<dbReference type="GO" id="GO:0006364">
    <property type="term" value="P:rRNA processing"/>
    <property type="evidence" value="ECO:0007669"/>
    <property type="project" value="TreeGrafter"/>
</dbReference>
<proteinExistence type="predicted"/>
<gene>
    <name evidence="5" type="ORF">AQUCO_00100784v1</name>
</gene>
<name>A0A2G5FC53_AQUCA</name>
<dbReference type="Pfam" id="PF25879">
    <property type="entry name" value="WHD_LYAR"/>
    <property type="match status" value="1"/>
</dbReference>
<reference evidence="5 6" key="1">
    <citation type="submission" date="2017-09" db="EMBL/GenBank/DDBJ databases">
        <title>WGS assembly of Aquilegia coerulea Goldsmith.</title>
        <authorList>
            <person name="Hodges S."/>
            <person name="Kramer E."/>
            <person name="Nordborg M."/>
            <person name="Tomkins J."/>
            <person name="Borevitz J."/>
            <person name="Derieg N."/>
            <person name="Yan J."/>
            <person name="Mihaltcheva S."/>
            <person name="Hayes R.D."/>
            <person name="Rokhsar D."/>
        </authorList>
    </citation>
    <scope>NUCLEOTIDE SEQUENCE [LARGE SCALE GENOMIC DNA]</scope>
    <source>
        <strain evidence="6">cv. Goldsmith</strain>
    </source>
</reference>
<dbReference type="SUPFAM" id="SSF57667">
    <property type="entry name" value="beta-beta-alpha zinc fingers"/>
    <property type="match status" value="1"/>
</dbReference>
<evidence type="ECO:0000313" key="5">
    <source>
        <dbReference type="EMBL" id="PIA65517.1"/>
    </source>
</evidence>
<dbReference type="GO" id="GO:0008270">
    <property type="term" value="F:zinc ion binding"/>
    <property type="evidence" value="ECO:0007669"/>
    <property type="project" value="InterPro"/>
</dbReference>
<evidence type="ECO:0000259" key="4">
    <source>
        <dbReference type="SMART" id="SM00451"/>
    </source>
</evidence>
<organism evidence="5 6">
    <name type="scientific">Aquilegia coerulea</name>
    <name type="common">Rocky mountain columbine</name>
    <dbReference type="NCBI Taxonomy" id="218851"/>
    <lineage>
        <taxon>Eukaryota</taxon>
        <taxon>Viridiplantae</taxon>
        <taxon>Streptophyta</taxon>
        <taxon>Embryophyta</taxon>
        <taxon>Tracheophyta</taxon>
        <taxon>Spermatophyta</taxon>
        <taxon>Magnoliopsida</taxon>
        <taxon>Ranunculales</taxon>
        <taxon>Ranunculaceae</taxon>
        <taxon>Thalictroideae</taxon>
        <taxon>Aquilegia</taxon>
    </lineage>
</organism>
<dbReference type="GO" id="GO:0003677">
    <property type="term" value="F:DNA binding"/>
    <property type="evidence" value="ECO:0007669"/>
    <property type="project" value="InterPro"/>
</dbReference>
<dbReference type="PANTHER" id="PTHR13100:SF10">
    <property type="entry name" value="CELL GROWTH-REGULATING NUCLEOLAR PROTEIN"/>
    <property type="match status" value="1"/>
</dbReference>
<dbReference type="Pfam" id="PF12874">
    <property type="entry name" value="zf-met"/>
    <property type="match status" value="1"/>
</dbReference>
<keyword evidence="6" id="KW-1185">Reference proteome</keyword>
<feature type="compositionally biased region" description="Polar residues" evidence="3">
    <location>
        <begin position="44"/>
        <end position="59"/>
    </location>
</feature>
<dbReference type="GO" id="GO:0005730">
    <property type="term" value="C:nucleolus"/>
    <property type="evidence" value="ECO:0007669"/>
    <property type="project" value="TreeGrafter"/>
</dbReference>
<evidence type="ECO:0000256" key="2">
    <source>
        <dbReference type="ARBA" id="ARBA00023242"/>
    </source>
</evidence>
<dbReference type="EMBL" id="KZ305018">
    <property type="protein sequence ID" value="PIA65517.1"/>
    <property type="molecule type" value="Genomic_DNA"/>
</dbReference>
<evidence type="ECO:0000256" key="1">
    <source>
        <dbReference type="ARBA" id="ARBA00004123"/>
    </source>
</evidence>
<dbReference type="GO" id="GO:0000122">
    <property type="term" value="P:negative regulation of transcription by RNA polymerase II"/>
    <property type="evidence" value="ECO:0007669"/>
    <property type="project" value="TreeGrafter"/>
</dbReference>
<accession>A0A2G5FC53</accession>
<evidence type="ECO:0000313" key="6">
    <source>
        <dbReference type="Proteomes" id="UP000230069"/>
    </source>
</evidence>
<dbReference type="STRING" id="218851.A0A2G5FC53"/>
<dbReference type="OrthoDB" id="21474at2759"/>
<feature type="domain" description="U1-type" evidence="4">
    <location>
        <begin position="8"/>
        <end position="42"/>
    </location>
</feature>
<dbReference type="InParanoid" id="A0A2G5FC53"/>
<dbReference type="InterPro" id="IPR003604">
    <property type="entry name" value="Matrin/U1-like-C_Znf_C2H2"/>
</dbReference>